<organism>
    <name type="scientific">Physcomitrium patens</name>
    <name type="common">Spreading-leaved earth moss</name>
    <name type="synonym">Physcomitrella patens</name>
    <dbReference type="NCBI Taxonomy" id="3218"/>
    <lineage>
        <taxon>Eukaryota</taxon>
        <taxon>Viridiplantae</taxon>
        <taxon>Streptophyta</taxon>
        <taxon>Embryophyta</taxon>
        <taxon>Bryophyta</taxon>
        <taxon>Bryophytina</taxon>
        <taxon>Bryopsida</taxon>
        <taxon>Funariidae</taxon>
        <taxon>Funariales</taxon>
        <taxon>Funariaceae</taxon>
        <taxon>Physcomitrium</taxon>
    </lineage>
</organism>
<dbReference type="HOGENOM" id="CLU_2835874_0_0_1"/>
<name>A9TZN4_PHYPA</name>
<evidence type="ECO:0000256" key="1">
    <source>
        <dbReference type="SAM" id="MobiDB-lite"/>
    </source>
</evidence>
<evidence type="ECO:0000313" key="2">
    <source>
        <dbReference type="EMBL" id="EDQ51125.1"/>
    </source>
</evidence>
<dbReference type="EMBL" id="DS545275">
    <property type="protein sequence ID" value="EDQ51125.1"/>
    <property type="molecule type" value="Genomic_DNA"/>
</dbReference>
<dbReference type="AlphaFoldDB" id="A9TZN4"/>
<gene>
    <name evidence="2" type="ORF">PHYPADRAFT_99389</name>
</gene>
<feature type="region of interest" description="Disordered" evidence="1">
    <location>
        <begin position="1"/>
        <end position="25"/>
    </location>
</feature>
<reference evidence="2" key="1">
    <citation type="journal article" date="2008" name="Science">
        <title>The Physcomitrella genome reveals evolutionary insights into the conquest of land by plants.</title>
        <authorList>
            <person name="Rensing S."/>
            <person name="Lang D."/>
            <person name="Zimmer A."/>
            <person name="Terry A."/>
            <person name="Salamov A."/>
            <person name="Shapiro H."/>
            <person name="Nishiyama T."/>
            <person name="Perroud P.-F."/>
            <person name="Lindquist E."/>
            <person name="Kamisugi Y."/>
            <person name="Tanahashi T."/>
            <person name="Sakakibara K."/>
            <person name="Fujita T."/>
            <person name="Oishi K."/>
            <person name="Shin-I T."/>
            <person name="Kuroki Y."/>
            <person name="Toyoda A."/>
            <person name="Suzuki Y."/>
            <person name="Hashimoto A."/>
            <person name="Yamaguchi K."/>
            <person name="Sugano A."/>
            <person name="Kohara Y."/>
            <person name="Fujiyama A."/>
            <person name="Anterola A."/>
            <person name="Aoki S."/>
            <person name="Ashton N."/>
            <person name="Barbazuk W.B."/>
            <person name="Barker E."/>
            <person name="Bennetzen J."/>
            <person name="Bezanilla M."/>
            <person name="Blankenship R."/>
            <person name="Cho S.H."/>
            <person name="Dutcher S."/>
            <person name="Estelle M."/>
            <person name="Fawcett J.A."/>
            <person name="Gundlach H."/>
            <person name="Hanada K."/>
            <person name="Heyl A."/>
            <person name="Hicks K.A."/>
            <person name="Hugh J."/>
            <person name="Lohr M."/>
            <person name="Mayer K."/>
            <person name="Melkozernov A."/>
            <person name="Murata T."/>
            <person name="Nelson D."/>
            <person name="Pils B."/>
            <person name="Prigge M."/>
            <person name="Reiss B."/>
            <person name="Renner T."/>
            <person name="Rombauts S."/>
            <person name="Rushton P."/>
            <person name="Sanderfoot A."/>
            <person name="Schween G."/>
            <person name="Shiu S.-H."/>
            <person name="Stueber K."/>
            <person name="Theodoulou F.L."/>
            <person name="Tu H."/>
            <person name="Van de Peer Y."/>
            <person name="Verrier P.J."/>
            <person name="Waters E."/>
            <person name="Wood A."/>
            <person name="Yang L."/>
            <person name="Cove D."/>
            <person name="Cuming A."/>
            <person name="Hasebe M."/>
            <person name="Lucas S."/>
            <person name="Mishler D.B."/>
            <person name="Reski R."/>
            <person name="Grigoriev I."/>
            <person name="Quatrano R.S."/>
            <person name="Boore J.L."/>
        </authorList>
    </citation>
    <scope>NUCLEOTIDE SEQUENCE [LARGE SCALE GENOMIC DNA]</scope>
</reference>
<accession>A9TZN4</accession>
<sequence length="167" mass="18287">MAYQGDGGSSKWNPPSYSGSRGHEGELISSHDEAVILSSKMLNVLEQNVDDGSPRRLSEATQHWSLEDSPEILSFFNSSAVINGFHEASVVSMLTPSGIPDTTPIGSSHSKHSESNQKSMCQAAVDQFPLATETAQEIDVLQFLIEARHSWLVRCEGIEHKKLQQHA</sequence>
<protein>
    <submittedName>
        <fullName evidence="2">Predicted protein</fullName>
    </submittedName>
</protein>
<feature type="compositionally biased region" description="Polar residues" evidence="1">
    <location>
        <begin position="10"/>
        <end position="19"/>
    </location>
</feature>
<proteinExistence type="predicted"/>